<evidence type="ECO:0000313" key="3">
    <source>
        <dbReference type="EMBL" id="MFG3191565.1"/>
    </source>
</evidence>
<evidence type="ECO:0000259" key="2">
    <source>
        <dbReference type="Pfam" id="PF00501"/>
    </source>
</evidence>
<feature type="region of interest" description="Disordered" evidence="1">
    <location>
        <begin position="1"/>
        <end position="42"/>
    </location>
</feature>
<dbReference type="Proteomes" id="UP001604282">
    <property type="component" value="Unassembled WGS sequence"/>
</dbReference>
<dbReference type="InterPro" id="IPR042099">
    <property type="entry name" value="ANL_N_sf"/>
</dbReference>
<dbReference type="Pfam" id="PF00501">
    <property type="entry name" value="AMP-binding"/>
    <property type="match status" value="1"/>
</dbReference>
<dbReference type="PANTHER" id="PTHR45527:SF1">
    <property type="entry name" value="FATTY ACID SYNTHASE"/>
    <property type="match status" value="1"/>
</dbReference>
<proteinExistence type="predicted"/>
<dbReference type="RefSeq" id="WP_189852900.1">
    <property type="nucleotide sequence ID" value="NZ_BMVV01000030.1"/>
</dbReference>
<sequence length="427" mass="44151">MTPDPALAPRRRPAARHPQPPPGPGLPRPAAPAPPPPSPATLDGGFARAALRRPDAVAVQDAGGALTYARADQWAARLASMLMHRGVQLGDPVIVHCDDHRQALVAQLAVLKAGGVCVPAAHGLGPRELRAVGTLSGATTVLCSSSTRAAWGRAHTALALDDPETWRRITAHRLEPSLPLSHPAEAAYLLRAHGGPGAPAGHLVDHRAWRLAVAERIRTSGPAPRRVHVTGPPSGPAALSAMWWAFAAGASLRAVPPSGTPAGGDGTPCAAVLTPEEYATLLDALPVRPRLVQLVGGPVPADLVRRHFDVLPHARLRADFAPTDGVLPWTSRELTAPGTAPHTLGSPVSEVQVRVVDDRGVPLATGRPGELCATGPALPFSTVHGPGHPAPADHDTPLLRSGVAARRLPDGTLELAEPAEPVASLPA</sequence>
<reference evidence="3 4" key="1">
    <citation type="submission" date="2024-10" db="EMBL/GenBank/DDBJ databases">
        <title>The Natural Products Discovery Center: Release of the First 8490 Sequenced Strains for Exploring Actinobacteria Biosynthetic Diversity.</title>
        <authorList>
            <person name="Kalkreuter E."/>
            <person name="Kautsar S.A."/>
            <person name="Yang D."/>
            <person name="Bader C.D."/>
            <person name="Teijaro C.N."/>
            <person name="Fluegel L."/>
            <person name="Davis C.M."/>
            <person name="Simpson J.R."/>
            <person name="Lauterbach L."/>
            <person name="Steele A.D."/>
            <person name="Gui C."/>
            <person name="Meng S."/>
            <person name="Li G."/>
            <person name="Viehrig K."/>
            <person name="Ye F."/>
            <person name="Su P."/>
            <person name="Kiefer A.F."/>
            <person name="Nichols A."/>
            <person name="Cepeda A.J."/>
            <person name="Yan W."/>
            <person name="Fan B."/>
            <person name="Jiang Y."/>
            <person name="Adhikari A."/>
            <person name="Zheng C.-J."/>
            <person name="Schuster L."/>
            <person name="Cowan T.M."/>
            <person name="Smanski M.J."/>
            <person name="Chevrette M.G."/>
            <person name="De Carvalho L.P.S."/>
            <person name="Shen B."/>
        </authorList>
    </citation>
    <scope>NUCLEOTIDE SEQUENCE [LARGE SCALE GENOMIC DNA]</scope>
    <source>
        <strain evidence="3 4">NPDC048229</strain>
    </source>
</reference>
<dbReference type="EMBL" id="JBICZW010000013">
    <property type="protein sequence ID" value="MFG3191565.1"/>
    <property type="molecule type" value="Genomic_DNA"/>
</dbReference>
<feature type="compositionally biased region" description="Pro residues" evidence="1">
    <location>
        <begin position="18"/>
        <end position="39"/>
    </location>
</feature>
<evidence type="ECO:0000313" key="4">
    <source>
        <dbReference type="Proteomes" id="UP001604282"/>
    </source>
</evidence>
<name>A0ABW7BVP0_9ACTN</name>
<evidence type="ECO:0000256" key="1">
    <source>
        <dbReference type="SAM" id="MobiDB-lite"/>
    </source>
</evidence>
<accession>A0ABW7BVP0</accession>
<organism evidence="3 4">
    <name type="scientific">Streptomyces omiyaensis</name>
    <dbReference type="NCBI Taxonomy" id="68247"/>
    <lineage>
        <taxon>Bacteria</taxon>
        <taxon>Bacillati</taxon>
        <taxon>Actinomycetota</taxon>
        <taxon>Actinomycetes</taxon>
        <taxon>Kitasatosporales</taxon>
        <taxon>Streptomycetaceae</taxon>
        <taxon>Streptomyces</taxon>
    </lineage>
</organism>
<keyword evidence="4" id="KW-1185">Reference proteome</keyword>
<dbReference type="SUPFAM" id="SSF56801">
    <property type="entry name" value="Acetyl-CoA synthetase-like"/>
    <property type="match status" value="1"/>
</dbReference>
<dbReference type="PANTHER" id="PTHR45527">
    <property type="entry name" value="NONRIBOSOMAL PEPTIDE SYNTHETASE"/>
    <property type="match status" value="1"/>
</dbReference>
<feature type="region of interest" description="Disordered" evidence="1">
    <location>
        <begin position="377"/>
        <end position="397"/>
    </location>
</feature>
<feature type="domain" description="AMP-dependent synthetase/ligase" evidence="2">
    <location>
        <begin position="46"/>
        <end position="377"/>
    </location>
</feature>
<dbReference type="InterPro" id="IPR000873">
    <property type="entry name" value="AMP-dep_synth/lig_dom"/>
</dbReference>
<dbReference type="Gene3D" id="3.40.50.12780">
    <property type="entry name" value="N-terminal domain of ligase-like"/>
    <property type="match status" value="1"/>
</dbReference>
<protein>
    <submittedName>
        <fullName evidence="3">AMP-binding protein</fullName>
    </submittedName>
</protein>
<gene>
    <name evidence="3" type="ORF">ACGFYS_21800</name>
</gene>
<comment type="caution">
    <text evidence="3">The sequence shown here is derived from an EMBL/GenBank/DDBJ whole genome shotgun (WGS) entry which is preliminary data.</text>
</comment>